<dbReference type="Pfam" id="PF24393">
    <property type="entry name" value="Pepco"/>
    <property type="match status" value="1"/>
</dbReference>
<comment type="caution">
    <text evidence="2">The sequence shown here is derived from an EMBL/GenBank/DDBJ whole genome shotgun (WGS) entry which is preliminary data.</text>
</comment>
<feature type="domain" description="Pepco" evidence="1">
    <location>
        <begin position="12"/>
        <end position="94"/>
    </location>
</feature>
<accession>M2PX52</accession>
<organism evidence="2 3">
    <name type="scientific">Amycolatopsis azurea DSM 43854</name>
    <dbReference type="NCBI Taxonomy" id="1238180"/>
    <lineage>
        <taxon>Bacteria</taxon>
        <taxon>Bacillati</taxon>
        <taxon>Actinomycetota</taxon>
        <taxon>Actinomycetes</taxon>
        <taxon>Pseudonocardiales</taxon>
        <taxon>Pseudonocardiaceae</taxon>
        <taxon>Amycolatopsis</taxon>
    </lineage>
</organism>
<dbReference type="EMBL" id="ANMG01000005">
    <property type="protein sequence ID" value="EMD29213.1"/>
    <property type="molecule type" value="Genomic_DNA"/>
</dbReference>
<dbReference type="PATRIC" id="fig|1238180.3.peg.939"/>
<proteinExistence type="predicted"/>
<evidence type="ECO:0000259" key="1">
    <source>
        <dbReference type="Pfam" id="PF24393"/>
    </source>
</evidence>
<dbReference type="InterPro" id="IPR056947">
    <property type="entry name" value="Pepco_dom"/>
</dbReference>
<reference evidence="2 3" key="1">
    <citation type="submission" date="2012-10" db="EMBL/GenBank/DDBJ databases">
        <title>Genome assembly of Amycolatopsis azurea DSM 43854.</title>
        <authorList>
            <person name="Khatri I."/>
            <person name="Kaur I."/>
            <person name="Subramanian S."/>
            <person name="Mayilraj S."/>
        </authorList>
    </citation>
    <scope>NUCLEOTIDE SEQUENCE [LARGE SCALE GENOMIC DNA]</scope>
    <source>
        <strain evidence="2 3">DSM 43854</strain>
    </source>
</reference>
<dbReference type="AlphaFoldDB" id="M2PX52"/>
<name>M2PX52_9PSEU</name>
<dbReference type="Proteomes" id="UP000014137">
    <property type="component" value="Unassembled WGS sequence"/>
</dbReference>
<gene>
    <name evidence="2" type="ORF">C791_4953</name>
</gene>
<evidence type="ECO:0000313" key="2">
    <source>
        <dbReference type="EMBL" id="EMD29213.1"/>
    </source>
</evidence>
<protein>
    <recommendedName>
        <fullName evidence="1">Pepco domain-containing protein</fullName>
    </recommendedName>
</protein>
<evidence type="ECO:0000313" key="3">
    <source>
        <dbReference type="Proteomes" id="UP000014137"/>
    </source>
</evidence>
<sequence>MFGLEDDEDRSLFRRANDFAYGRESVKIEVLQARVAGFLEAMQAVIDKAPEPQKGFALDQIQVAVEISAKGHLSLLGTGGELAGKGGLTFTFKRKT</sequence>